<proteinExistence type="predicted"/>
<accession>A0ACC2ZZT0</accession>
<comment type="caution">
    <text evidence="1">The sequence shown here is derived from an EMBL/GenBank/DDBJ whole genome shotgun (WGS) entry which is preliminary data.</text>
</comment>
<gene>
    <name evidence="1" type="ORF">H2198_007683</name>
</gene>
<sequence>MENKEIPAIDEKHLESTGDHTRHRKWSVQDTEAEALGGLRTVEVGLGVDQIIDTIDLDAAERKRILRKVDMRLIPLLTFLYLIAFIDRSNIGNARIAGMYKDLNLHGLQYNVALTVFFPPYALLEVPSNIILKLLRPSIWISILLFSWGTVMTLMGLVESYKGLVVARFFLGVAECGFFPAAVYLLTIWYKRYEVMQRMAIFYAAASLSGAFSGLLAYAIQHMEGIAGRHGWQWIFILEGLVPVAMSFILYFILPDSPETARFLTKDEKEFIINRLALETGSGHGRVTNNDRIRFHHIKAAFGEWKIWGAVVMFWANTVGTYGFTATVPSIVEDLGYSSANAQLMTIPIYVFAVICVIIVAYFSERIQQRTPFIMGGFSVAVAGFIGMLVTRRYPDIPGASYFFLFLVAAGLYSPFVCIVCLVGNNLAPSSKRAVGMALLISVGNLGGICGSNIFLAAQAPRYPTGFGTGLGICCCAIVMAYILRQAFRKENEKRDRLMTEKSDEEIRAMYTDQQLLDMGDRSPFFRYTL</sequence>
<dbReference type="Proteomes" id="UP001172386">
    <property type="component" value="Unassembled WGS sequence"/>
</dbReference>
<evidence type="ECO:0000313" key="2">
    <source>
        <dbReference type="Proteomes" id="UP001172386"/>
    </source>
</evidence>
<keyword evidence="2" id="KW-1185">Reference proteome</keyword>
<dbReference type="EMBL" id="JAPDRQ010000167">
    <property type="protein sequence ID" value="KAJ9653108.1"/>
    <property type="molecule type" value="Genomic_DNA"/>
</dbReference>
<reference evidence="1" key="1">
    <citation type="submission" date="2022-10" db="EMBL/GenBank/DDBJ databases">
        <title>Culturing micro-colonial fungi from biological soil crusts in the Mojave desert and describing Neophaeococcomyces mojavensis, and introducing the new genera and species Taxawa tesnikishii.</title>
        <authorList>
            <person name="Kurbessoian T."/>
            <person name="Stajich J.E."/>
        </authorList>
    </citation>
    <scope>NUCLEOTIDE SEQUENCE</scope>
    <source>
        <strain evidence="1">JES_112</strain>
    </source>
</reference>
<organism evidence="1 2">
    <name type="scientific">Neophaeococcomyces mojaviensis</name>
    <dbReference type="NCBI Taxonomy" id="3383035"/>
    <lineage>
        <taxon>Eukaryota</taxon>
        <taxon>Fungi</taxon>
        <taxon>Dikarya</taxon>
        <taxon>Ascomycota</taxon>
        <taxon>Pezizomycotina</taxon>
        <taxon>Eurotiomycetes</taxon>
        <taxon>Chaetothyriomycetidae</taxon>
        <taxon>Chaetothyriales</taxon>
        <taxon>Chaetothyriales incertae sedis</taxon>
        <taxon>Neophaeococcomyces</taxon>
    </lineage>
</organism>
<protein>
    <submittedName>
        <fullName evidence="1">Uncharacterized protein</fullName>
    </submittedName>
</protein>
<evidence type="ECO:0000313" key="1">
    <source>
        <dbReference type="EMBL" id="KAJ9653108.1"/>
    </source>
</evidence>
<name>A0ACC2ZZT0_9EURO</name>